<keyword evidence="9" id="KW-0443">Lipid metabolism</keyword>
<keyword evidence="15" id="KW-1185">Reference proteome</keyword>
<protein>
    <submittedName>
        <fullName evidence="14">Related to ERG28-involved in synthesis of ergosterol</fullName>
    </submittedName>
</protein>
<keyword evidence="12" id="KW-0753">Steroid metabolism</keyword>
<evidence type="ECO:0000256" key="10">
    <source>
        <dbReference type="ARBA" id="ARBA00023136"/>
    </source>
</evidence>
<evidence type="ECO:0000256" key="4">
    <source>
        <dbReference type="ARBA" id="ARBA00022692"/>
    </source>
</evidence>
<evidence type="ECO:0000313" key="14">
    <source>
        <dbReference type="EMBL" id="CCA71892.1"/>
    </source>
</evidence>
<evidence type="ECO:0000256" key="12">
    <source>
        <dbReference type="ARBA" id="ARBA00023221"/>
    </source>
</evidence>
<keyword evidence="8" id="KW-0756">Sterol biosynthesis</keyword>
<keyword evidence="5" id="KW-0256">Endoplasmic reticulum</keyword>
<evidence type="ECO:0000256" key="3">
    <source>
        <dbReference type="ARBA" id="ARBA00022516"/>
    </source>
</evidence>
<evidence type="ECO:0000256" key="11">
    <source>
        <dbReference type="ARBA" id="ARBA00023166"/>
    </source>
</evidence>
<dbReference type="PANTHER" id="PTHR15451">
    <property type="entry name" value="ERGOSTEROL BIOSYNTHETIC PROTEIN 28-RELATED"/>
    <property type="match status" value="1"/>
</dbReference>
<proteinExistence type="inferred from homology"/>
<comment type="similarity">
    <text evidence="2">Belongs to the ERG28 family.</text>
</comment>
<accession>G4TKP9</accession>
<keyword evidence="3" id="KW-0444">Lipid biosynthesis</keyword>
<dbReference type="InterPro" id="IPR005352">
    <property type="entry name" value="Erg28"/>
</dbReference>
<dbReference type="OrthoDB" id="6485510at2759"/>
<dbReference type="STRING" id="1109443.G4TKP9"/>
<evidence type="ECO:0000313" key="15">
    <source>
        <dbReference type="Proteomes" id="UP000007148"/>
    </source>
</evidence>
<dbReference type="GO" id="GO:0030674">
    <property type="term" value="F:protein-macromolecule adaptor activity"/>
    <property type="evidence" value="ECO:0007669"/>
    <property type="project" value="TreeGrafter"/>
</dbReference>
<dbReference type="AlphaFoldDB" id="G4TKP9"/>
<dbReference type="InParanoid" id="G4TKP9"/>
<evidence type="ECO:0000256" key="5">
    <source>
        <dbReference type="ARBA" id="ARBA00022824"/>
    </source>
</evidence>
<dbReference type="HOGENOM" id="CLU_114589_0_0_1"/>
<name>G4TKP9_SERID</name>
<evidence type="ECO:0000256" key="7">
    <source>
        <dbReference type="ARBA" id="ARBA00022989"/>
    </source>
</evidence>
<keyword evidence="6" id="KW-0752">Steroid biosynthesis</keyword>
<evidence type="ECO:0000256" key="13">
    <source>
        <dbReference type="SAM" id="Phobius"/>
    </source>
</evidence>
<keyword evidence="4 13" id="KW-0812">Transmembrane</keyword>
<keyword evidence="7 13" id="KW-1133">Transmembrane helix</keyword>
<dbReference type="PANTHER" id="PTHR15451:SF19">
    <property type="entry name" value="ERGOSTEROL BIOSYNTHETIC PROTEIN 28 HOMOLOG"/>
    <property type="match status" value="1"/>
</dbReference>
<feature type="transmembrane region" description="Helical" evidence="13">
    <location>
        <begin position="83"/>
        <end position="102"/>
    </location>
</feature>
<evidence type="ECO:0000256" key="2">
    <source>
        <dbReference type="ARBA" id="ARBA00005377"/>
    </source>
</evidence>
<gene>
    <name evidence="14" type="ORF">PIIN_05827</name>
</gene>
<evidence type="ECO:0000256" key="9">
    <source>
        <dbReference type="ARBA" id="ARBA00023098"/>
    </source>
</evidence>
<feature type="transmembrane region" description="Helical" evidence="13">
    <location>
        <begin position="109"/>
        <end position="127"/>
    </location>
</feature>
<dbReference type="EMBL" id="CAFZ01000139">
    <property type="protein sequence ID" value="CCA71892.1"/>
    <property type="molecule type" value="Genomic_DNA"/>
</dbReference>
<comment type="caution">
    <text evidence="14">The sequence shown here is derived from an EMBL/GenBank/DDBJ whole genome shotgun (WGS) entry which is preliminary data.</text>
</comment>
<organism evidence="14 15">
    <name type="scientific">Serendipita indica (strain DSM 11827)</name>
    <name type="common">Root endophyte fungus</name>
    <name type="synonym">Piriformospora indica</name>
    <dbReference type="NCBI Taxonomy" id="1109443"/>
    <lineage>
        <taxon>Eukaryota</taxon>
        <taxon>Fungi</taxon>
        <taxon>Dikarya</taxon>
        <taxon>Basidiomycota</taxon>
        <taxon>Agaricomycotina</taxon>
        <taxon>Agaricomycetes</taxon>
        <taxon>Sebacinales</taxon>
        <taxon>Serendipitaceae</taxon>
        <taxon>Serendipita</taxon>
    </lineage>
</organism>
<evidence type="ECO:0000256" key="6">
    <source>
        <dbReference type="ARBA" id="ARBA00022955"/>
    </source>
</evidence>
<dbReference type="Proteomes" id="UP000007148">
    <property type="component" value="Unassembled WGS sequence"/>
</dbReference>
<dbReference type="FunCoup" id="G4TKP9">
    <property type="interactions" value="151"/>
</dbReference>
<feature type="transmembrane region" description="Helical" evidence="13">
    <location>
        <begin position="15"/>
        <end position="38"/>
    </location>
</feature>
<keyword evidence="11" id="KW-1207">Sterol metabolism</keyword>
<comment type="subcellular location">
    <subcellularLocation>
        <location evidence="1">Endoplasmic reticulum membrane</location>
        <topology evidence="1">Multi-pass membrane protein</topology>
    </subcellularLocation>
</comment>
<evidence type="ECO:0000256" key="8">
    <source>
        <dbReference type="ARBA" id="ARBA00023011"/>
    </source>
</evidence>
<reference evidence="14 15" key="1">
    <citation type="journal article" date="2011" name="PLoS Pathog.">
        <title>Endophytic Life Strategies Decoded by Genome and Transcriptome Analyses of the Mutualistic Root Symbiont Piriformospora indica.</title>
        <authorList>
            <person name="Zuccaro A."/>
            <person name="Lahrmann U."/>
            <person name="Guldener U."/>
            <person name="Langen G."/>
            <person name="Pfiffi S."/>
            <person name="Biedenkopf D."/>
            <person name="Wong P."/>
            <person name="Samans B."/>
            <person name="Grimm C."/>
            <person name="Basiewicz M."/>
            <person name="Murat C."/>
            <person name="Martin F."/>
            <person name="Kogel K.H."/>
        </authorList>
    </citation>
    <scope>NUCLEOTIDE SEQUENCE [LARGE SCALE GENOMIC DNA]</scope>
    <source>
        <strain evidence="14 15">DSM 11827</strain>
    </source>
</reference>
<evidence type="ECO:0000256" key="1">
    <source>
        <dbReference type="ARBA" id="ARBA00004477"/>
    </source>
</evidence>
<dbReference type="eggNOG" id="KOG3455">
    <property type="taxonomic scope" value="Eukaryota"/>
</dbReference>
<keyword evidence="10 13" id="KW-0472">Membrane</keyword>
<dbReference type="Pfam" id="PF03694">
    <property type="entry name" value="Erg28"/>
    <property type="match status" value="1"/>
</dbReference>
<dbReference type="OMA" id="AYAAFHI"/>
<dbReference type="GO" id="GO:0016126">
    <property type="term" value="P:sterol biosynthetic process"/>
    <property type="evidence" value="ECO:0007669"/>
    <property type="project" value="UniProtKB-KW"/>
</dbReference>
<dbReference type="GO" id="GO:0005789">
    <property type="term" value="C:endoplasmic reticulum membrane"/>
    <property type="evidence" value="ECO:0007669"/>
    <property type="project" value="UniProtKB-SubCell"/>
</dbReference>
<sequence length="137" mass="15123">MLDFSAYLPTTDGLLPYWLMLTSAAGIYMAVGNVLHPLHNRIIYTAKPDEVTPLAGRTSGIWTLTTALVRIFCAYNLGQKSLYHLTMCTYVLALAHFGSEFAVYKTAKLGGGVISPFIVATTSLIWMSNQYNFYVGK</sequence>